<feature type="region of interest" description="Disordered" evidence="1">
    <location>
        <begin position="123"/>
        <end position="154"/>
    </location>
</feature>
<dbReference type="EMBL" id="LCWV01000002">
    <property type="protein sequence ID" value="PWI75121.1"/>
    <property type="molecule type" value="Genomic_DNA"/>
</dbReference>
<feature type="compositionally biased region" description="Basic and acidic residues" evidence="1">
    <location>
        <begin position="189"/>
        <end position="218"/>
    </location>
</feature>
<feature type="region of interest" description="Disordered" evidence="1">
    <location>
        <begin position="244"/>
        <end position="265"/>
    </location>
</feature>
<name>A0A2U3EKT3_PURLI</name>
<feature type="compositionally biased region" description="Gly residues" evidence="1">
    <location>
        <begin position="173"/>
        <end position="185"/>
    </location>
</feature>
<organism evidence="2 3">
    <name type="scientific">Purpureocillium lilacinum</name>
    <name type="common">Paecilomyces lilacinus</name>
    <dbReference type="NCBI Taxonomy" id="33203"/>
    <lineage>
        <taxon>Eukaryota</taxon>
        <taxon>Fungi</taxon>
        <taxon>Dikarya</taxon>
        <taxon>Ascomycota</taxon>
        <taxon>Pezizomycotina</taxon>
        <taxon>Sordariomycetes</taxon>
        <taxon>Hypocreomycetidae</taxon>
        <taxon>Hypocreales</taxon>
        <taxon>Ophiocordycipitaceae</taxon>
        <taxon>Purpureocillium</taxon>
    </lineage>
</organism>
<evidence type="ECO:0000313" key="3">
    <source>
        <dbReference type="Proteomes" id="UP000245956"/>
    </source>
</evidence>
<feature type="region of interest" description="Disordered" evidence="1">
    <location>
        <begin position="1"/>
        <end position="79"/>
    </location>
</feature>
<gene>
    <name evidence="2" type="ORF">PCL_05779</name>
</gene>
<evidence type="ECO:0000256" key="1">
    <source>
        <dbReference type="SAM" id="MobiDB-lite"/>
    </source>
</evidence>
<protein>
    <submittedName>
        <fullName evidence="2">Uncharacterized protein</fullName>
    </submittedName>
</protein>
<feature type="compositionally biased region" description="Basic residues" evidence="1">
    <location>
        <begin position="15"/>
        <end position="25"/>
    </location>
</feature>
<sequence>MSIVWKNTKGTLKSARIKPPHAGRRPRVEHDGYSRPETQREDIHGRVCLAGPDSSSDRSVISRLASEGEPGSSSAVQPQTSILVKEASGWRRTSKPSRHLMCCTAPLPVECIATLQTVPKGAATQHGMTRMPCRAKRQEQPRSRGAFGGATTTPAGVVDARHWALQQEEWVGGRVGGGGGGGRGGGGDDDGRVKKDDAGGRWAESGRRAPCASHEHGKATAPPGCLAAALLKFRFNLLTDTHPGRLRKEHHTARDRAPPDWPQPHRTQLKVRRTTPAVVRPPNRHGEFVVVNVASRPRSRASQPLFLLLDDPGAWACVSSAVQHPASASALLRRRMFLSLC</sequence>
<evidence type="ECO:0000313" key="2">
    <source>
        <dbReference type="EMBL" id="PWI75121.1"/>
    </source>
</evidence>
<feature type="region of interest" description="Disordered" evidence="1">
    <location>
        <begin position="171"/>
        <end position="221"/>
    </location>
</feature>
<feature type="compositionally biased region" description="Basic and acidic residues" evidence="1">
    <location>
        <begin position="26"/>
        <end position="45"/>
    </location>
</feature>
<comment type="caution">
    <text evidence="2">The sequence shown here is derived from an EMBL/GenBank/DDBJ whole genome shotgun (WGS) entry which is preliminary data.</text>
</comment>
<dbReference type="AlphaFoldDB" id="A0A2U3EKT3"/>
<accession>A0A2U3EKT3</accession>
<reference evidence="2 3" key="1">
    <citation type="journal article" date="2016" name="Front. Microbiol.">
        <title>Genome and transcriptome sequences reveal the specific parasitism of the nematophagous Purpureocillium lilacinum 36-1.</title>
        <authorList>
            <person name="Xie J."/>
            <person name="Li S."/>
            <person name="Mo C."/>
            <person name="Xiao X."/>
            <person name="Peng D."/>
            <person name="Wang G."/>
            <person name="Xiao Y."/>
        </authorList>
    </citation>
    <scope>NUCLEOTIDE SEQUENCE [LARGE SCALE GENOMIC DNA]</scope>
    <source>
        <strain evidence="2 3">36-1</strain>
    </source>
</reference>
<dbReference type="Proteomes" id="UP000245956">
    <property type="component" value="Unassembled WGS sequence"/>
</dbReference>
<proteinExistence type="predicted"/>